<dbReference type="AlphaFoldDB" id="A0A9C7URM2"/>
<accession>A0A9C7URM2</accession>
<feature type="domain" description="CRAL-TRIO" evidence="1">
    <location>
        <begin position="97"/>
        <end position="264"/>
    </location>
</feature>
<evidence type="ECO:0000313" key="3">
    <source>
        <dbReference type="EMBL" id="GJQ12941.1"/>
    </source>
</evidence>
<dbReference type="InterPro" id="IPR001251">
    <property type="entry name" value="CRAL-TRIO_dom"/>
</dbReference>
<name>A0A9C7URM2_9RHOD</name>
<dbReference type="Gene3D" id="3.40.525.10">
    <property type="entry name" value="CRAL-TRIO lipid binding domain"/>
    <property type="match status" value="1"/>
</dbReference>
<dbReference type="InterPro" id="IPR036273">
    <property type="entry name" value="CRAL/TRIO_N_dom_sf"/>
</dbReference>
<dbReference type="PROSITE" id="PS50191">
    <property type="entry name" value="CRAL_TRIO"/>
    <property type="match status" value="1"/>
</dbReference>
<organism evidence="3 4">
    <name type="scientific">Galdieria partita</name>
    <dbReference type="NCBI Taxonomy" id="83374"/>
    <lineage>
        <taxon>Eukaryota</taxon>
        <taxon>Rhodophyta</taxon>
        <taxon>Bangiophyceae</taxon>
        <taxon>Galdieriales</taxon>
        <taxon>Galdieriaceae</taxon>
        <taxon>Galdieria</taxon>
    </lineage>
</organism>
<dbReference type="InterPro" id="IPR036865">
    <property type="entry name" value="CRAL-TRIO_dom_sf"/>
</dbReference>
<keyword evidence="4" id="KW-1185">Reference proteome</keyword>
<dbReference type="SMART" id="SM01100">
    <property type="entry name" value="CRAL_TRIO_N"/>
    <property type="match status" value="1"/>
</dbReference>
<dbReference type="SMART" id="SM00516">
    <property type="entry name" value="SEC14"/>
    <property type="match status" value="1"/>
</dbReference>
<dbReference type="Pfam" id="PF03765">
    <property type="entry name" value="CRAL_TRIO_N"/>
    <property type="match status" value="1"/>
</dbReference>
<proteinExistence type="predicted"/>
<dbReference type="Pfam" id="PF00650">
    <property type="entry name" value="CRAL_TRIO"/>
    <property type="match status" value="1"/>
</dbReference>
<dbReference type="EMBL" id="BQMJ01000032">
    <property type="protein sequence ID" value="GJQ12333.1"/>
    <property type="molecule type" value="Genomic_DNA"/>
</dbReference>
<dbReference type="SUPFAM" id="SSF52087">
    <property type="entry name" value="CRAL/TRIO domain"/>
    <property type="match status" value="1"/>
</dbReference>
<dbReference type="CDD" id="cd00170">
    <property type="entry name" value="SEC14"/>
    <property type="match status" value="1"/>
</dbReference>
<reference evidence="3" key="2">
    <citation type="submission" date="2022-01" db="EMBL/GenBank/DDBJ databases">
        <authorList>
            <person name="Hirooka S."/>
            <person name="Miyagishima S.Y."/>
        </authorList>
    </citation>
    <scope>NUCLEOTIDE SEQUENCE</scope>
    <source>
        <strain evidence="3">NBRC 102759</strain>
    </source>
</reference>
<dbReference type="EMBL" id="BQMJ01000038">
    <property type="protein sequence ID" value="GJQ12941.1"/>
    <property type="molecule type" value="Genomic_DNA"/>
</dbReference>
<dbReference type="GO" id="GO:0008526">
    <property type="term" value="F:phosphatidylinositol transfer activity"/>
    <property type="evidence" value="ECO:0007669"/>
    <property type="project" value="TreeGrafter"/>
</dbReference>
<evidence type="ECO:0000313" key="2">
    <source>
        <dbReference type="EMBL" id="GJQ12333.1"/>
    </source>
</evidence>
<reference evidence="3" key="1">
    <citation type="journal article" date="2022" name="Proc. Natl. Acad. Sci. U.S.A.">
        <title>Life cycle and functional genomics of the unicellular red alga Galdieria for elucidating algal and plant evolution and industrial use.</title>
        <authorList>
            <person name="Hirooka S."/>
            <person name="Itabashi T."/>
            <person name="Ichinose T.M."/>
            <person name="Onuma R."/>
            <person name="Fujiwara T."/>
            <person name="Yamashita S."/>
            <person name="Jong L.W."/>
            <person name="Tomita R."/>
            <person name="Iwane A.H."/>
            <person name="Miyagishima S.Y."/>
        </authorList>
    </citation>
    <scope>NUCLEOTIDE SEQUENCE</scope>
    <source>
        <strain evidence="3">NBRC 102759</strain>
    </source>
</reference>
<dbReference type="PANTHER" id="PTHR45824">
    <property type="entry name" value="GH16843P"/>
    <property type="match status" value="1"/>
</dbReference>
<dbReference type="PRINTS" id="PR00180">
    <property type="entry name" value="CRETINALDHBP"/>
</dbReference>
<dbReference type="PANTHER" id="PTHR45824:SF29">
    <property type="entry name" value="GH16843P"/>
    <property type="match status" value="1"/>
</dbReference>
<comment type="caution">
    <text evidence="3">The sequence shown here is derived from an EMBL/GenBank/DDBJ whole genome shotgun (WGS) entry which is preliminary data.</text>
</comment>
<dbReference type="OrthoDB" id="75724at2759"/>
<dbReference type="Proteomes" id="UP001061958">
    <property type="component" value="Unassembled WGS sequence"/>
</dbReference>
<evidence type="ECO:0000313" key="4">
    <source>
        <dbReference type="Proteomes" id="UP001061958"/>
    </source>
</evidence>
<dbReference type="SUPFAM" id="SSF46938">
    <property type="entry name" value="CRAL/TRIO N-terminal domain"/>
    <property type="match status" value="1"/>
</dbReference>
<gene>
    <name evidence="2" type="ORF">GpartN1_g4124.t1</name>
    <name evidence="3" type="ORF">GpartN1_g4732.t1</name>
</gene>
<protein>
    <recommendedName>
        <fullName evidence="1">CRAL-TRIO domain-containing protein</fullName>
    </recommendedName>
</protein>
<dbReference type="InterPro" id="IPR052578">
    <property type="entry name" value="PI_Transfer_CRAL-TRIO"/>
</dbReference>
<evidence type="ECO:0000259" key="1">
    <source>
        <dbReference type="PROSITE" id="PS50191"/>
    </source>
</evidence>
<dbReference type="InterPro" id="IPR011074">
    <property type="entry name" value="CRAL/TRIO_N_dom"/>
</dbReference>
<sequence length="272" mass="31975">MITMEKNSLLVKDKNPKGQVWAEPPDEETKQCLQSLRSKLQSSLALSPKESEWCDDACLLRYLRARNNQVDKAQELLKKTLEWRKNFGVDELMNNVPPQVKEEGSSQKLYVGGKDKYGRPIIYMKPKYQNTKESIHQLQHLVYTLEKAIRSMQNGVEKLILFIDFEGYSMRNTPSIKMMRETLTVLQDYYPERLGLAICLNAPTLFYTFYKIIKPFIDKNTVQKIYFFKVSNTHKSKEWMDFAQQVFDLDELEVDYGGRNDKEYNPEEYFGN</sequence>